<feature type="compositionally biased region" description="Basic and acidic residues" evidence="1">
    <location>
        <begin position="349"/>
        <end position="361"/>
    </location>
</feature>
<sequence>MADEISEAVQIIRVTFDSIEVAMKVGSGGLNTIKDLCLFLKGMLDYEKSMGKTSMRKLLMKGGDLQVLQFQESDLKKVKKMAKKYGILYSELPKIHKDSGMVEIVIHSEAVPRANLIIQKLGTGSLTSIEDYMKNSEQSDLGELLKFFEKQKSGNAQTPSEEAADRAVDGLIEKVGMYAMEKEKVNIDDVREKFSIDEIQAKDILGKLTSMGAVENGESENTYKAVMDKDAFSNRIQGYKQLADRISAIQSYSNPSLTDITISKTLIAEENERAVKTRVPGTWGANVRYLWINKENVLDIHGGKTMLTFLDKEKEYKLYDEQNRVTEKKKGDELYKNHYDPVEMNLRQRAEKQKKAEEKQRIQQKLKAASEKKLAEAPQRKGR</sequence>
<accession>A0A415LH71</accession>
<reference evidence="2 3" key="1">
    <citation type="submission" date="2018-08" db="EMBL/GenBank/DDBJ databases">
        <title>A genome reference for cultivated species of the human gut microbiota.</title>
        <authorList>
            <person name="Zou Y."/>
            <person name="Xue W."/>
            <person name="Luo G."/>
        </authorList>
    </citation>
    <scope>NUCLEOTIDE SEQUENCE [LARGE SCALE GENOMIC DNA]</scope>
    <source>
        <strain evidence="2 3">AF37-4</strain>
    </source>
</reference>
<protein>
    <submittedName>
        <fullName evidence="2">DUF3801 domain-containing protein</fullName>
    </submittedName>
</protein>
<evidence type="ECO:0000313" key="2">
    <source>
        <dbReference type="EMBL" id="RHL47909.1"/>
    </source>
</evidence>
<proteinExistence type="predicted"/>
<organism evidence="2 3">
    <name type="scientific">Eubacterium ventriosum</name>
    <dbReference type="NCBI Taxonomy" id="39496"/>
    <lineage>
        <taxon>Bacteria</taxon>
        <taxon>Bacillati</taxon>
        <taxon>Bacillota</taxon>
        <taxon>Clostridia</taxon>
        <taxon>Eubacteriales</taxon>
        <taxon>Eubacteriaceae</taxon>
        <taxon>Eubacterium</taxon>
    </lineage>
</organism>
<dbReference type="EMBL" id="QROT01000001">
    <property type="protein sequence ID" value="RHL47909.1"/>
    <property type="molecule type" value="Genomic_DNA"/>
</dbReference>
<feature type="compositionally biased region" description="Basic and acidic residues" evidence="1">
    <location>
        <begin position="368"/>
        <end position="383"/>
    </location>
</feature>
<comment type="caution">
    <text evidence="2">The sequence shown here is derived from an EMBL/GenBank/DDBJ whole genome shotgun (WGS) entry which is preliminary data.</text>
</comment>
<dbReference type="AlphaFoldDB" id="A0A415LH71"/>
<dbReference type="RefSeq" id="WP_118379064.1">
    <property type="nucleotide sequence ID" value="NZ_CABJDQ010000001.1"/>
</dbReference>
<feature type="region of interest" description="Disordered" evidence="1">
    <location>
        <begin position="349"/>
        <end position="383"/>
    </location>
</feature>
<name>A0A415LH71_9FIRM</name>
<dbReference type="GeneID" id="66465670"/>
<evidence type="ECO:0000313" key="3">
    <source>
        <dbReference type="Proteomes" id="UP000283314"/>
    </source>
</evidence>
<gene>
    <name evidence="2" type="ORF">DW018_00285</name>
</gene>
<dbReference type="Proteomes" id="UP000283314">
    <property type="component" value="Unassembled WGS sequence"/>
</dbReference>
<evidence type="ECO:0000256" key="1">
    <source>
        <dbReference type="SAM" id="MobiDB-lite"/>
    </source>
</evidence>